<dbReference type="InterPro" id="IPR042115">
    <property type="entry name" value="PriA_3primeBD_sf"/>
</dbReference>
<dbReference type="Gene3D" id="3.40.1440.60">
    <property type="entry name" value="PriA, 3(prime) DNA-binding domain"/>
    <property type="match status" value="1"/>
</dbReference>
<evidence type="ECO:0000256" key="7">
    <source>
        <dbReference type="ARBA" id="ARBA00022833"/>
    </source>
</evidence>
<dbReference type="PROSITE" id="PS51194">
    <property type="entry name" value="HELICASE_CTER"/>
    <property type="match status" value="1"/>
</dbReference>
<dbReference type="GO" id="GO:0006270">
    <property type="term" value="P:DNA replication initiation"/>
    <property type="evidence" value="ECO:0007669"/>
    <property type="project" value="TreeGrafter"/>
</dbReference>
<dbReference type="GO" id="GO:1990077">
    <property type="term" value="C:primosome complex"/>
    <property type="evidence" value="ECO:0007669"/>
    <property type="project" value="UniProtKB-UniRule"/>
</dbReference>
<evidence type="ECO:0000256" key="5">
    <source>
        <dbReference type="ARBA" id="ARBA00022801"/>
    </source>
</evidence>
<feature type="binding site" evidence="12">
    <location>
        <position position="533"/>
    </location>
    <ligand>
        <name>Zn(2+)</name>
        <dbReference type="ChEBI" id="CHEBI:29105"/>
        <label>2</label>
    </ligand>
</feature>
<dbReference type="InterPro" id="IPR041236">
    <property type="entry name" value="PriA_C"/>
</dbReference>
<evidence type="ECO:0000259" key="13">
    <source>
        <dbReference type="PROSITE" id="PS51192"/>
    </source>
</evidence>
<dbReference type="InterPro" id="IPR027417">
    <property type="entry name" value="P-loop_NTPase"/>
</dbReference>
<dbReference type="Pfam" id="PF17764">
    <property type="entry name" value="PriA_3primeBD"/>
    <property type="match status" value="1"/>
</dbReference>
<evidence type="ECO:0000256" key="3">
    <source>
        <dbReference type="ARBA" id="ARBA00022723"/>
    </source>
</evidence>
<dbReference type="Pfam" id="PF18319">
    <property type="entry name" value="Zn_ribbon_PriA"/>
    <property type="match status" value="1"/>
</dbReference>
<dbReference type="GO" id="GO:0005524">
    <property type="term" value="F:ATP binding"/>
    <property type="evidence" value="ECO:0007669"/>
    <property type="project" value="UniProtKB-UniRule"/>
</dbReference>
<evidence type="ECO:0000256" key="8">
    <source>
        <dbReference type="ARBA" id="ARBA00022840"/>
    </source>
</evidence>
<dbReference type="InterPro" id="IPR014001">
    <property type="entry name" value="Helicase_ATP-bd"/>
</dbReference>
<dbReference type="GO" id="GO:0008270">
    <property type="term" value="F:zinc ion binding"/>
    <property type="evidence" value="ECO:0007669"/>
    <property type="project" value="UniProtKB-UniRule"/>
</dbReference>
<keyword evidence="2 12" id="KW-0235">DNA replication</keyword>
<feature type="binding site" evidence="12">
    <location>
        <position position="564"/>
    </location>
    <ligand>
        <name>Zn(2+)</name>
        <dbReference type="ChEBI" id="CHEBI:29105"/>
        <label>1</label>
    </ligand>
</feature>
<keyword evidence="4 12" id="KW-0547">Nucleotide-binding</keyword>
<dbReference type="GO" id="GO:0006302">
    <property type="term" value="P:double-strand break repair"/>
    <property type="evidence" value="ECO:0007669"/>
    <property type="project" value="InterPro"/>
</dbReference>
<dbReference type="EMBL" id="JAAABJ010000224">
    <property type="protein sequence ID" value="NAW50205.1"/>
    <property type="molecule type" value="Genomic_DNA"/>
</dbReference>
<dbReference type="PANTHER" id="PTHR30580:SF0">
    <property type="entry name" value="PRIMOSOMAL PROTEIN N"/>
    <property type="match status" value="1"/>
</dbReference>
<keyword evidence="5 12" id="KW-0378">Hydrolase</keyword>
<feature type="binding site" evidence="12">
    <location>
        <position position="521"/>
    </location>
    <ligand>
        <name>Zn(2+)</name>
        <dbReference type="ChEBI" id="CHEBI:29105"/>
        <label>1</label>
    </ligand>
</feature>
<dbReference type="HAMAP" id="MF_00983">
    <property type="entry name" value="PriA"/>
    <property type="match status" value="1"/>
</dbReference>
<dbReference type="SMART" id="SM00487">
    <property type="entry name" value="DEXDc"/>
    <property type="match status" value="1"/>
</dbReference>
<dbReference type="InterPro" id="IPR005259">
    <property type="entry name" value="PriA"/>
</dbReference>
<sequence length="813" mass="93946">MKFVQLILPLNIKATYTYSVPIFLEGKLEIGMRVVVPFGGKKLYTGIIAEIHNRVPEVFLPKEIISVLDSEAILPREQLLFWTWLSDYYLCNIGEIYRIAFPSSLKLESETYIGKNPNVEIDYSILDANELHLMQALEVKSMISLQELEAFIPRKEIMKTLNHLLDERWIMIDERISEKYRAKEISYIRLKEGLLQPSKLTEILTVLTKAPKQKALFLALLDKETSGETRIKKSELFENKFFSSSQLKALIDKGFLEEYYVQKNRIEAYEGVLESLEQLTEIQQKALLEIDQQFTHKDVVLLHGVTGSGKTHLYSAKIEELISKGKNVLLIFPEVSLAKQMIRRLEKKHGALLGFYHSKMTDFEKVEVWKNVRQNKFKIILGTRNALFLPFRNLGLIVVDEEHDTQYKSTSVHTFFNVKDAAILLASFYKAKILLGSATPSVESYHNALTGKTGLVKMEERFGGGKLPIIELLDFKEAQQLKTTKGSFTFQALTEIQNELEKKKQVIILHNRRGYANVVECNSCGYVQYCNNCDVVMTYHKVSQDLKCHYCGQRAAMPISCPSCHSENITTKGLGIQQLEEEIKKLFPTATVGRMDLDAMRTKFAYEKFFEKIENRELDIIIGTQMISKGLSFENVDLVVVPKADALLHIQDFRAEERAYQLFIQVAGRAGRASQKGRMLLQTYNPERIIFDKLLKNNEYIYEYLIEERKKFLYPPFVRLVFIELKHRKEDKLERASLFLGSIIRKYLPENCVFGPEKSPIFRINNVYQYQLLLKLPKGKKYNLFKQMLAKSIEEFNQIAGYKNVKLMVSIDF</sequence>
<feature type="binding site" evidence="12">
    <location>
        <position position="530"/>
    </location>
    <ligand>
        <name>Zn(2+)</name>
        <dbReference type="ChEBI" id="CHEBI:29105"/>
        <label>2</label>
    </ligand>
</feature>
<dbReference type="Pfam" id="PF00270">
    <property type="entry name" value="DEAD"/>
    <property type="match status" value="1"/>
</dbReference>
<evidence type="ECO:0000313" key="15">
    <source>
        <dbReference type="EMBL" id="NAW50205.1"/>
    </source>
</evidence>
<keyword evidence="16" id="KW-1185">Reference proteome</keyword>
<dbReference type="GO" id="GO:0003677">
    <property type="term" value="F:DNA binding"/>
    <property type="evidence" value="ECO:0007669"/>
    <property type="project" value="UniProtKB-UniRule"/>
</dbReference>
<dbReference type="CDD" id="cd18804">
    <property type="entry name" value="SF2_C_priA"/>
    <property type="match status" value="1"/>
</dbReference>
<accession>A0A845PRC5</accession>
<dbReference type="NCBIfam" id="TIGR00595">
    <property type="entry name" value="priA"/>
    <property type="match status" value="1"/>
</dbReference>
<name>A0A845PRC5_9FLAO</name>
<dbReference type="Gene3D" id="3.40.50.300">
    <property type="entry name" value="P-loop containing nucleotide triphosphate hydrolases"/>
    <property type="match status" value="2"/>
</dbReference>
<feature type="domain" description="Helicase C-terminal" evidence="14">
    <location>
        <begin position="541"/>
        <end position="709"/>
    </location>
</feature>
<feature type="domain" description="Helicase ATP-binding" evidence="13">
    <location>
        <begin position="291"/>
        <end position="458"/>
    </location>
</feature>
<dbReference type="InterPro" id="IPR011545">
    <property type="entry name" value="DEAD/DEAH_box_helicase_dom"/>
</dbReference>
<comment type="similarity">
    <text evidence="12">Belongs to the helicase family. PriA subfamily.</text>
</comment>
<dbReference type="Pfam" id="PF18074">
    <property type="entry name" value="PriA_C"/>
    <property type="match status" value="1"/>
</dbReference>
<dbReference type="InterPro" id="IPR001650">
    <property type="entry name" value="Helicase_C-like"/>
</dbReference>
<dbReference type="GO" id="GO:0006269">
    <property type="term" value="P:DNA replication, synthesis of primer"/>
    <property type="evidence" value="ECO:0007669"/>
    <property type="project" value="UniProtKB-KW"/>
</dbReference>
<dbReference type="SUPFAM" id="SSF52540">
    <property type="entry name" value="P-loop containing nucleoside triphosphate hydrolases"/>
    <property type="match status" value="2"/>
</dbReference>
<evidence type="ECO:0000256" key="6">
    <source>
        <dbReference type="ARBA" id="ARBA00022806"/>
    </source>
</evidence>
<evidence type="ECO:0000256" key="12">
    <source>
        <dbReference type="HAMAP-Rule" id="MF_00983"/>
    </source>
</evidence>
<feature type="binding site" evidence="12">
    <location>
        <position position="548"/>
    </location>
    <ligand>
        <name>Zn(2+)</name>
        <dbReference type="ChEBI" id="CHEBI:29105"/>
        <label>2</label>
    </ligand>
</feature>
<organism evidence="15 16">
    <name type="scientific">Elizabethkingia argenteiflava</name>
    <dbReference type="NCBI Taxonomy" id="2681556"/>
    <lineage>
        <taxon>Bacteria</taxon>
        <taxon>Pseudomonadati</taxon>
        <taxon>Bacteroidota</taxon>
        <taxon>Flavobacteriia</taxon>
        <taxon>Flavobacteriales</taxon>
        <taxon>Weeksellaceae</taxon>
        <taxon>Elizabethkingia</taxon>
    </lineage>
</organism>
<proteinExistence type="inferred from homology"/>
<dbReference type="AlphaFoldDB" id="A0A845PRC5"/>
<feature type="binding site" evidence="12">
    <location>
        <position position="561"/>
    </location>
    <ligand>
        <name>Zn(2+)</name>
        <dbReference type="ChEBI" id="CHEBI:29105"/>
        <label>1</label>
    </ligand>
</feature>
<evidence type="ECO:0000256" key="1">
    <source>
        <dbReference type="ARBA" id="ARBA00022515"/>
    </source>
</evidence>
<reference evidence="15 16" key="1">
    <citation type="submission" date="2019-11" db="EMBL/GenBank/DDBJ databases">
        <title>Characterization of Elizabethkingia argenteiflava sp. nov., isolated from inner surface of Soybean Pods.</title>
        <authorList>
            <person name="Mo S."/>
        </authorList>
    </citation>
    <scope>NUCLEOTIDE SEQUENCE [LARGE SCALE GENOMIC DNA]</scope>
    <source>
        <strain evidence="15 16">YB22</strain>
    </source>
</reference>
<dbReference type="GO" id="GO:0006310">
    <property type="term" value="P:DNA recombination"/>
    <property type="evidence" value="ECO:0007669"/>
    <property type="project" value="InterPro"/>
</dbReference>
<comment type="catalytic activity">
    <reaction evidence="12">
        <text>Couples ATP hydrolysis with the unwinding of duplex DNA by translocating in the 3'-5' direction.</text>
        <dbReference type="EC" id="5.6.2.4"/>
    </reaction>
</comment>
<keyword evidence="3 12" id="KW-0479">Metal-binding</keyword>
<comment type="function">
    <text evidence="12">Initiates the restart of stalled replication forks, which reloads the replicative helicase on sites other than the origin of replication. Recognizes and binds to abandoned replication forks and remodels them to uncover a helicase loading site. Promotes assembly of the primosome at these replication forks.</text>
</comment>
<comment type="catalytic activity">
    <reaction evidence="11 12">
        <text>ATP + H2O = ADP + phosphate + H(+)</text>
        <dbReference type="Rhea" id="RHEA:13065"/>
        <dbReference type="ChEBI" id="CHEBI:15377"/>
        <dbReference type="ChEBI" id="CHEBI:15378"/>
        <dbReference type="ChEBI" id="CHEBI:30616"/>
        <dbReference type="ChEBI" id="CHEBI:43474"/>
        <dbReference type="ChEBI" id="CHEBI:456216"/>
        <dbReference type="EC" id="5.6.2.4"/>
    </reaction>
</comment>
<keyword evidence="9 12" id="KW-0238">DNA-binding</keyword>
<dbReference type="PROSITE" id="PS51192">
    <property type="entry name" value="HELICASE_ATP_BIND_1"/>
    <property type="match status" value="1"/>
</dbReference>
<evidence type="ECO:0000256" key="11">
    <source>
        <dbReference type="ARBA" id="ARBA00048988"/>
    </source>
</evidence>
<gene>
    <name evidence="12 15" type="primary">priA</name>
    <name evidence="15" type="ORF">GNY06_01980</name>
</gene>
<keyword evidence="8 12" id="KW-0067">ATP-binding</keyword>
<dbReference type="InterPro" id="IPR040498">
    <property type="entry name" value="PriA_CRR"/>
</dbReference>
<keyword evidence="7 12" id="KW-0862">Zinc</keyword>
<comment type="cofactor">
    <cofactor evidence="12">
        <name>Zn(2+)</name>
        <dbReference type="ChEBI" id="CHEBI:29105"/>
    </cofactor>
    <text evidence="12">Binds 2 zinc ions per subunit.</text>
</comment>
<feature type="binding site" evidence="12">
    <location>
        <position position="551"/>
    </location>
    <ligand>
        <name>Zn(2+)</name>
        <dbReference type="ChEBI" id="CHEBI:29105"/>
        <label>2</label>
    </ligand>
</feature>
<protein>
    <recommendedName>
        <fullName evidence="12">Replication restart protein PriA</fullName>
    </recommendedName>
    <alternativeName>
        <fullName evidence="12">ATP-dependent DNA helicase PriA</fullName>
        <ecNumber evidence="12">5.6.2.4</ecNumber>
    </alternativeName>
    <alternativeName>
        <fullName evidence="12">DNA 3'-5' helicase PriA</fullName>
    </alternativeName>
</protein>
<dbReference type="Pfam" id="PF00271">
    <property type="entry name" value="Helicase_C"/>
    <property type="match status" value="1"/>
</dbReference>
<dbReference type="PANTHER" id="PTHR30580">
    <property type="entry name" value="PRIMOSOMAL PROTEIN N"/>
    <property type="match status" value="1"/>
</dbReference>
<evidence type="ECO:0000313" key="16">
    <source>
        <dbReference type="Proteomes" id="UP000553459"/>
    </source>
</evidence>
<dbReference type="Proteomes" id="UP000553459">
    <property type="component" value="Unassembled WGS sequence"/>
</dbReference>
<dbReference type="EC" id="5.6.2.4" evidence="12"/>
<keyword evidence="1 12" id="KW-0639">Primosome</keyword>
<evidence type="ECO:0000256" key="2">
    <source>
        <dbReference type="ARBA" id="ARBA00022705"/>
    </source>
</evidence>
<dbReference type="SMART" id="SM00490">
    <property type="entry name" value="HELICc"/>
    <property type="match status" value="1"/>
</dbReference>
<dbReference type="FunFam" id="3.40.50.300:FF:000489">
    <property type="entry name" value="Primosome assembly protein PriA"/>
    <property type="match status" value="1"/>
</dbReference>
<dbReference type="GO" id="GO:0016787">
    <property type="term" value="F:hydrolase activity"/>
    <property type="evidence" value="ECO:0007669"/>
    <property type="project" value="UniProtKB-KW"/>
</dbReference>
<evidence type="ECO:0000256" key="4">
    <source>
        <dbReference type="ARBA" id="ARBA00022741"/>
    </source>
</evidence>
<dbReference type="RefSeq" id="WP_166518565.1">
    <property type="nucleotide sequence ID" value="NZ_JAAABJ010000224.1"/>
</dbReference>
<dbReference type="InterPro" id="IPR041222">
    <property type="entry name" value="PriA_3primeBD"/>
</dbReference>
<evidence type="ECO:0000256" key="9">
    <source>
        <dbReference type="ARBA" id="ARBA00023125"/>
    </source>
</evidence>
<feature type="binding site" evidence="12">
    <location>
        <position position="524"/>
    </location>
    <ligand>
        <name>Zn(2+)</name>
        <dbReference type="ChEBI" id="CHEBI:29105"/>
        <label>1</label>
    </ligand>
</feature>
<keyword evidence="10 12" id="KW-0413">Isomerase</keyword>
<comment type="subunit">
    <text evidence="12">Component of the replication restart primosome.</text>
</comment>
<evidence type="ECO:0000259" key="14">
    <source>
        <dbReference type="PROSITE" id="PS51194"/>
    </source>
</evidence>
<comment type="caution">
    <text evidence="15">The sequence shown here is derived from an EMBL/GenBank/DDBJ whole genome shotgun (WGS) entry which is preliminary data.</text>
</comment>
<keyword evidence="6 12" id="KW-0347">Helicase</keyword>
<dbReference type="GO" id="GO:0043138">
    <property type="term" value="F:3'-5' DNA helicase activity"/>
    <property type="evidence" value="ECO:0007669"/>
    <property type="project" value="UniProtKB-EC"/>
</dbReference>
<evidence type="ECO:0000256" key="10">
    <source>
        <dbReference type="ARBA" id="ARBA00023235"/>
    </source>
</evidence>